<dbReference type="AlphaFoldDB" id="A0A0E9UYP3"/>
<reference evidence="1" key="2">
    <citation type="journal article" date="2015" name="Fish Shellfish Immunol.">
        <title>Early steps in the European eel (Anguilla anguilla)-Vibrio vulnificus interaction in the gills: Role of the RtxA13 toxin.</title>
        <authorList>
            <person name="Callol A."/>
            <person name="Pajuelo D."/>
            <person name="Ebbesson L."/>
            <person name="Teles M."/>
            <person name="MacKenzie S."/>
            <person name="Amaro C."/>
        </authorList>
    </citation>
    <scope>NUCLEOTIDE SEQUENCE</scope>
</reference>
<protein>
    <submittedName>
        <fullName evidence="1">Uncharacterized protein</fullName>
    </submittedName>
</protein>
<organism evidence="1">
    <name type="scientific">Anguilla anguilla</name>
    <name type="common">European freshwater eel</name>
    <name type="synonym">Muraena anguilla</name>
    <dbReference type="NCBI Taxonomy" id="7936"/>
    <lineage>
        <taxon>Eukaryota</taxon>
        <taxon>Metazoa</taxon>
        <taxon>Chordata</taxon>
        <taxon>Craniata</taxon>
        <taxon>Vertebrata</taxon>
        <taxon>Euteleostomi</taxon>
        <taxon>Actinopterygii</taxon>
        <taxon>Neopterygii</taxon>
        <taxon>Teleostei</taxon>
        <taxon>Anguilliformes</taxon>
        <taxon>Anguillidae</taxon>
        <taxon>Anguilla</taxon>
    </lineage>
</organism>
<name>A0A0E9UYP3_ANGAN</name>
<accession>A0A0E9UYP3</accession>
<dbReference type="EMBL" id="GBXM01037655">
    <property type="protein sequence ID" value="JAH70922.1"/>
    <property type="molecule type" value="Transcribed_RNA"/>
</dbReference>
<evidence type="ECO:0000313" key="1">
    <source>
        <dbReference type="EMBL" id="JAH70922.1"/>
    </source>
</evidence>
<sequence>MVFKRPVPSHPVMGSRKTAFRMTVYF</sequence>
<proteinExistence type="predicted"/>
<reference evidence="1" key="1">
    <citation type="submission" date="2014-11" db="EMBL/GenBank/DDBJ databases">
        <authorList>
            <person name="Amaro Gonzalez C."/>
        </authorList>
    </citation>
    <scope>NUCLEOTIDE SEQUENCE</scope>
</reference>